<protein>
    <submittedName>
        <fullName evidence="2">Uncharacterized protein</fullName>
    </submittedName>
</protein>
<evidence type="ECO:0000313" key="2">
    <source>
        <dbReference type="EMBL" id="KAJ8937077.1"/>
    </source>
</evidence>
<gene>
    <name evidence="2" type="ORF">NQ314_012038</name>
</gene>
<sequence length="67" mass="7781">MTMNFVEIALVLTYYVGNAVYVVFITESITKVSFKIFKACYNNIVVLFIQWLCFTQLLDGKITIEIF</sequence>
<evidence type="ECO:0000256" key="1">
    <source>
        <dbReference type="SAM" id="Phobius"/>
    </source>
</evidence>
<accession>A0AAV8XE96</accession>
<keyword evidence="1" id="KW-0472">Membrane</keyword>
<feature type="transmembrane region" description="Helical" evidence="1">
    <location>
        <begin position="36"/>
        <end position="58"/>
    </location>
</feature>
<feature type="transmembrane region" description="Helical" evidence="1">
    <location>
        <begin position="6"/>
        <end position="24"/>
    </location>
</feature>
<dbReference type="AlphaFoldDB" id="A0AAV8XE96"/>
<keyword evidence="3" id="KW-1185">Reference proteome</keyword>
<organism evidence="2 3">
    <name type="scientific">Rhamnusium bicolor</name>
    <dbReference type="NCBI Taxonomy" id="1586634"/>
    <lineage>
        <taxon>Eukaryota</taxon>
        <taxon>Metazoa</taxon>
        <taxon>Ecdysozoa</taxon>
        <taxon>Arthropoda</taxon>
        <taxon>Hexapoda</taxon>
        <taxon>Insecta</taxon>
        <taxon>Pterygota</taxon>
        <taxon>Neoptera</taxon>
        <taxon>Endopterygota</taxon>
        <taxon>Coleoptera</taxon>
        <taxon>Polyphaga</taxon>
        <taxon>Cucujiformia</taxon>
        <taxon>Chrysomeloidea</taxon>
        <taxon>Cerambycidae</taxon>
        <taxon>Lepturinae</taxon>
        <taxon>Rhagiini</taxon>
        <taxon>Rhamnusium</taxon>
    </lineage>
</organism>
<name>A0AAV8XE96_9CUCU</name>
<dbReference type="Proteomes" id="UP001162156">
    <property type="component" value="Unassembled WGS sequence"/>
</dbReference>
<proteinExistence type="predicted"/>
<comment type="caution">
    <text evidence="2">The sequence shown here is derived from an EMBL/GenBank/DDBJ whole genome shotgun (WGS) entry which is preliminary data.</text>
</comment>
<reference evidence="2" key="1">
    <citation type="journal article" date="2023" name="Insect Mol. Biol.">
        <title>Genome sequencing provides insights into the evolution of gene families encoding plant cell wall-degrading enzymes in longhorned beetles.</title>
        <authorList>
            <person name="Shin N.R."/>
            <person name="Okamura Y."/>
            <person name="Kirsch R."/>
            <person name="Pauchet Y."/>
        </authorList>
    </citation>
    <scope>NUCLEOTIDE SEQUENCE</scope>
    <source>
        <strain evidence="2">RBIC_L_NR</strain>
    </source>
</reference>
<keyword evidence="1" id="KW-1133">Transmembrane helix</keyword>
<dbReference type="EMBL" id="JANEYF010003355">
    <property type="protein sequence ID" value="KAJ8937077.1"/>
    <property type="molecule type" value="Genomic_DNA"/>
</dbReference>
<keyword evidence="1" id="KW-0812">Transmembrane</keyword>
<evidence type="ECO:0000313" key="3">
    <source>
        <dbReference type="Proteomes" id="UP001162156"/>
    </source>
</evidence>